<feature type="domain" description="Polymerase nucleotidyl transferase" evidence="1">
    <location>
        <begin position="16"/>
        <end position="60"/>
    </location>
</feature>
<gene>
    <name evidence="2" type="ORF">ACFFH7_21660</name>
</gene>
<comment type="caution">
    <text evidence="2">The sequence shown here is derived from an EMBL/GenBank/DDBJ whole genome shotgun (WGS) entry which is preliminary data.</text>
</comment>
<accession>A0ABV6MWB1</accession>
<proteinExistence type="predicted"/>
<protein>
    <submittedName>
        <fullName evidence="2">Nucleotidyltransferase domain-containing protein</fullName>
    </submittedName>
</protein>
<evidence type="ECO:0000313" key="2">
    <source>
        <dbReference type="EMBL" id="MFC0544126.1"/>
    </source>
</evidence>
<dbReference type="InterPro" id="IPR043519">
    <property type="entry name" value="NT_sf"/>
</dbReference>
<sequence>MNVGLDHWLCRELPAELARRPGFQGLAIGGSHGTGEADEHSDLDLFVLVDADRLAEALRGEIDLVPEMIGTDQVRYLPEFGVRIAVLSACFGLVEFFFLTEATVVPTPLRAKNRLLWDPCGRFAALLASSLRAARDPAVVRRHRNAAAVDFLIGYTSAVKSLRRGHYGACLTRLDRARNLVFNALVSGDQWWPTHGVPTQETLAAVGLWTTFLDTVPTADPASARWALLVLGRLGRDLITADPLCSEAVQRHAAETLANTARDLT</sequence>
<organism evidence="2 3">
    <name type="scientific">Kutzneria chonburiensis</name>
    <dbReference type="NCBI Taxonomy" id="1483604"/>
    <lineage>
        <taxon>Bacteria</taxon>
        <taxon>Bacillati</taxon>
        <taxon>Actinomycetota</taxon>
        <taxon>Actinomycetes</taxon>
        <taxon>Pseudonocardiales</taxon>
        <taxon>Pseudonocardiaceae</taxon>
        <taxon>Kutzneria</taxon>
    </lineage>
</organism>
<name>A0ABV6MWB1_9PSEU</name>
<dbReference type="RefSeq" id="WP_273935610.1">
    <property type="nucleotide sequence ID" value="NZ_CP097263.1"/>
</dbReference>
<dbReference type="SUPFAM" id="SSF81301">
    <property type="entry name" value="Nucleotidyltransferase"/>
    <property type="match status" value="1"/>
</dbReference>
<evidence type="ECO:0000259" key="1">
    <source>
        <dbReference type="Pfam" id="PF01909"/>
    </source>
</evidence>
<dbReference type="CDD" id="cd05403">
    <property type="entry name" value="NT_KNTase_like"/>
    <property type="match status" value="1"/>
</dbReference>
<dbReference type="Proteomes" id="UP001589810">
    <property type="component" value="Unassembled WGS sequence"/>
</dbReference>
<evidence type="ECO:0000313" key="3">
    <source>
        <dbReference type="Proteomes" id="UP001589810"/>
    </source>
</evidence>
<reference evidence="2 3" key="1">
    <citation type="submission" date="2024-09" db="EMBL/GenBank/DDBJ databases">
        <authorList>
            <person name="Sun Q."/>
            <person name="Mori K."/>
        </authorList>
    </citation>
    <scope>NUCLEOTIDE SEQUENCE [LARGE SCALE GENOMIC DNA]</scope>
    <source>
        <strain evidence="2 3">TBRC 1432</strain>
    </source>
</reference>
<dbReference type="Pfam" id="PF01909">
    <property type="entry name" value="NTP_transf_2"/>
    <property type="match status" value="1"/>
</dbReference>
<keyword evidence="3" id="KW-1185">Reference proteome</keyword>
<dbReference type="InterPro" id="IPR002934">
    <property type="entry name" value="Polymerase_NTP_transf_dom"/>
</dbReference>
<dbReference type="Gene3D" id="3.30.460.10">
    <property type="entry name" value="Beta Polymerase, domain 2"/>
    <property type="match status" value="1"/>
</dbReference>
<dbReference type="EMBL" id="JBHLUD010000007">
    <property type="protein sequence ID" value="MFC0544126.1"/>
    <property type="molecule type" value="Genomic_DNA"/>
</dbReference>